<name>B5RN74_BORDL</name>
<dbReference type="InterPro" id="IPR008421">
    <property type="entry name" value="Borrelia_lipoprotein_PFam54/60"/>
</dbReference>
<organism evidence="1 2">
    <name type="scientific">Borrelia duttonii (strain Ly)</name>
    <dbReference type="NCBI Taxonomy" id="412419"/>
    <lineage>
        <taxon>Bacteria</taxon>
        <taxon>Pseudomonadati</taxon>
        <taxon>Spirochaetota</taxon>
        <taxon>Spirochaetia</taxon>
        <taxon>Spirochaetales</taxon>
        <taxon>Borreliaceae</taxon>
        <taxon>Borrelia</taxon>
    </lineage>
</organism>
<protein>
    <submittedName>
        <fullName evidence="1">Uncharacterized conserved protein</fullName>
    </submittedName>
</protein>
<dbReference type="EMBL" id="CP000979">
    <property type="protein sequence ID" value="ACH93810.1"/>
    <property type="molecule type" value="Genomic_DNA"/>
</dbReference>
<dbReference type="HOGENOM" id="CLU_062986_0_0_12"/>
<gene>
    <name evidence="1" type="ordered locus">BDU_1009</name>
</gene>
<dbReference type="Pfam" id="PF05714">
    <property type="entry name" value="PFam54_60"/>
    <property type="match status" value="1"/>
</dbReference>
<reference evidence="1 2" key="1">
    <citation type="journal article" date="2008" name="PLoS Genet.">
        <title>The genome of Borrelia recurrentis, the agent of deadly louse-borne relapsing fever, is a degraded subset of tick-borne Borrelia duttonii.</title>
        <authorList>
            <person name="Lescot M."/>
            <person name="Audic S."/>
            <person name="Robert C."/>
            <person name="Nguyen T.T."/>
            <person name="Blanc G."/>
            <person name="Cutler S.J."/>
            <person name="Wincker P."/>
            <person name="Couloux A."/>
            <person name="Claverie J.-M."/>
            <person name="Raoult D."/>
            <person name="Drancourt M."/>
        </authorList>
    </citation>
    <scope>NUCLEOTIDE SEQUENCE [LARGE SCALE GENOMIC DNA]</scope>
    <source>
        <strain evidence="1 2">Ly</strain>
    </source>
</reference>
<dbReference type="AlphaFoldDB" id="B5RN74"/>
<evidence type="ECO:0000313" key="2">
    <source>
        <dbReference type="Proteomes" id="UP000000611"/>
    </source>
</evidence>
<keyword evidence="1" id="KW-0614">Plasmid</keyword>
<dbReference type="Gene3D" id="1.10.3160.10">
    <property type="entry name" value="Bbcrasp-1"/>
    <property type="match status" value="1"/>
</dbReference>
<dbReference type="Proteomes" id="UP000000611">
    <property type="component" value="Plasmid pl165"/>
</dbReference>
<dbReference type="KEGG" id="bdu:BDU_1009"/>
<evidence type="ECO:0000313" key="1">
    <source>
        <dbReference type="EMBL" id="ACH93810.1"/>
    </source>
</evidence>
<sequence length="348" mass="40453">MKRKDFILFIMFVFILILLLLVSCGPKKYLVAKLFGLAKPVAPPDFVAPLNPVTFPKPVASPEPIAPPETFELEANDDAYYVDTDDEDTDDEDTPEQKIQKREEIKDIKNKIPSKVLKILNTHGRGTWDKEDQKLSFRVPSVEMVDRVNGVNGKQEIKYLLSTPHGLFYRLRYNDGSGSVPYTDKARRKEFYLALEYNDYYLIAFIYIYDRLSSNPAFSKETFLLRNNMVKRLRRYAVAYYIDVYQTLKAKEKKLDTLSLKNLRLLKTKLTELESSQKELIDKVILKLAADSNNFDTIVFKSIETTVRNLSFDNLWLYFKEKYESFASKYSVVMAHAKKIKVILNKIQ</sequence>
<dbReference type="RefSeq" id="WP_012539353.1">
    <property type="nucleotide sequence ID" value="NC_011247.1"/>
</dbReference>
<proteinExistence type="predicted"/>
<geneLocation type="plasmid" evidence="1 2">
    <name>pl165</name>
</geneLocation>
<dbReference type="PROSITE" id="PS51257">
    <property type="entry name" value="PROKAR_LIPOPROTEIN"/>
    <property type="match status" value="1"/>
</dbReference>
<keyword evidence="2" id="KW-1185">Reference proteome</keyword>
<accession>B5RN74</accession>